<gene>
    <name evidence="3" type="ORF">H3147_22125</name>
</gene>
<dbReference type="Pfam" id="PF12647">
    <property type="entry name" value="RNHCP"/>
    <property type="match status" value="1"/>
</dbReference>
<protein>
    <submittedName>
        <fullName evidence="3">RNHCP domain-containing protein</fullName>
    </submittedName>
</protein>
<proteinExistence type="predicted"/>
<feature type="domain" description="RNHCP" evidence="2">
    <location>
        <begin position="60"/>
        <end position="148"/>
    </location>
</feature>
<feature type="non-terminal residue" evidence="3">
    <location>
        <position position="158"/>
    </location>
</feature>
<dbReference type="AlphaFoldDB" id="A0A7W3X068"/>
<comment type="caution">
    <text evidence="3">The sequence shown here is derived from an EMBL/GenBank/DDBJ whole genome shotgun (WGS) entry which is preliminary data.</text>
</comment>
<evidence type="ECO:0000313" key="3">
    <source>
        <dbReference type="EMBL" id="MBB1261485.1"/>
    </source>
</evidence>
<reference evidence="4" key="1">
    <citation type="submission" date="2020-05" db="EMBL/GenBank/DDBJ databases">
        <title>Classification of alakaliphilic streptomycetes isolated from an alkaline soil next to Lonar Crater, India and a proposal for the recognition of Streptomyces alkaliterrae sp. nov.</title>
        <authorList>
            <person name="Golinska P."/>
        </authorList>
    </citation>
    <scope>NUCLEOTIDE SEQUENCE [LARGE SCALE GENOMIC DNA]</scope>
    <source>
        <strain evidence="4">OF8</strain>
    </source>
</reference>
<feature type="compositionally biased region" description="Basic and acidic residues" evidence="1">
    <location>
        <begin position="30"/>
        <end position="60"/>
    </location>
</feature>
<evidence type="ECO:0000313" key="4">
    <source>
        <dbReference type="Proteomes" id="UP000517765"/>
    </source>
</evidence>
<dbReference type="RefSeq" id="WP_181356490.1">
    <property type="nucleotide sequence ID" value="NZ_JABJXA010000178.1"/>
</dbReference>
<evidence type="ECO:0000259" key="2">
    <source>
        <dbReference type="Pfam" id="PF12647"/>
    </source>
</evidence>
<dbReference type="EMBL" id="JABJXA010000178">
    <property type="protein sequence ID" value="MBB1261485.1"/>
    <property type="molecule type" value="Genomic_DNA"/>
</dbReference>
<name>A0A7W3X068_9ACTN</name>
<dbReference type="InterPro" id="IPR024439">
    <property type="entry name" value="RNHCP"/>
</dbReference>
<organism evidence="3 4">
    <name type="scientific">Streptomyces alkaliterrae</name>
    <dbReference type="NCBI Taxonomy" id="2213162"/>
    <lineage>
        <taxon>Bacteria</taxon>
        <taxon>Bacillati</taxon>
        <taxon>Actinomycetota</taxon>
        <taxon>Actinomycetes</taxon>
        <taxon>Kitasatosporales</taxon>
        <taxon>Streptomycetaceae</taxon>
        <taxon>Streptomyces</taxon>
    </lineage>
</organism>
<feature type="region of interest" description="Disordered" evidence="1">
    <location>
        <begin position="1"/>
        <end position="60"/>
    </location>
</feature>
<feature type="compositionally biased region" description="Basic residues" evidence="1">
    <location>
        <begin position="19"/>
        <end position="29"/>
    </location>
</feature>
<sequence length="158" mass="17234">MPRRTSAPRDNNSPAARRGGGRGTRRTGRRSSDRSSDRSGDRRPQRRKDVLHGPRGESGDAFRCVGCRLDVPVDAPGTAHRNHCPHCLTSRHVDGRVPGDRAEKCGGRMTALSLSVRDDGEWLLVHQCLTCGTLKANRVAGDDNALPLIRLALRPLST</sequence>
<evidence type="ECO:0000256" key="1">
    <source>
        <dbReference type="SAM" id="MobiDB-lite"/>
    </source>
</evidence>
<dbReference type="Proteomes" id="UP000517765">
    <property type="component" value="Unassembled WGS sequence"/>
</dbReference>
<accession>A0A7W3X068</accession>